<proteinExistence type="predicted"/>
<accession>A0A1H1Z6S4</accession>
<name>A0A1H1Z6S4_9PSED</name>
<protein>
    <submittedName>
        <fullName evidence="1">Uncharacterized protein</fullName>
    </submittedName>
</protein>
<reference evidence="2" key="1">
    <citation type="submission" date="2016-10" db="EMBL/GenBank/DDBJ databases">
        <authorList>
            <person name="Varghese N."/>
            <person name="Submissions S."/>
        </authorList>
    </citation>
    <scope>NUCLEOTIDE SEQUENCE [LARGE SCALE GENOMIC DNA]</scope>
    <source>
        <strain evidence="2">ATCC 23835</strain>
    </source>
</reference>
<keyword evidence="2" id="KW-1185">Reference proteome</keyword>
<gene>
    <name evidence="1" type="ORF">SAMN05216598_4867</name>
</gene>
<organism evidence="1 2">
    <name type="scientific">Pseudomonas asplenii</name>
    <dbReference type="NCBI Taxonomy" id="53407"/>
    <lineage>
        <taxon>Bacteria</taxon>
        <taxon>Pseudomonadati</taxon>
        <taxon>Pseudomonadota</taxon>
        <taxon>Gammaproteobacteria</taxon>
        <taxon>Pseudomonadales</taxon>
        <taxon>Pseudomonadaceae</taxon>
        <taxon>Pseudomonas</taxon>
    </lineage>
</organism>
<dbReference type="Proteomes" id="UP000199524">
    <property type="component" value="Chromosome I"/>
</dbReference>
<dbReference type="EMBL" id="LT629777">
    <property type="protein sequence ID" value="SDT29259.1"/>
    <property type="molecule type" value="Genomic_DNA"/>
</dbReference>
<dbReference type="AlphaFoldDB" id="A0A1H1Z6S4"/>
<sequence length="1014" mass="112980">MNDTKVIKITGPDIALDTAIKKIDLLLTDNSLNYYDITVGVSDTREGEVRKLSCRVADRAGAKLQVSLDGAFFVADGGNDKPFLREEVAQGLRIILQNLTLTLSPELYYGKRLYSVLDMDLPRLLVPGNNKAVALGSAASRSYESIELIFNSAREPELEGHLKNGRVDYEIHTTRYDGRLTIAKSGSLSFAQIKGPKSSGFTFDIGGPMSAVDLSSVRLSYQLTTPDGDIEDERKDFLQLRLVEGRYQKIDLKAVNRKHTHETLEVKFPLEGETLFNYLDIRFPTHPVFQEGAGALSFNSLHRLDVEHCTQKTASAIRVDLSALASTVYLDRHSFLRIKGVTYFESEPPAGFVDIAYEMFDEHGTRLGSGRYQGRCTFRAAAQAPAASGFINLAAPGTFCFFELDIQDSRVDPSIATVAYYQVELSAAFPAGARHAAVVTEVEFYYNRYLNFEAIAKEQDFPFDDFHLESPVLEEGAGRVATLKRFLDQHVLAYTTLAFSFERMAKDVVIDGDLSEKLQEYASLHGYSKTGRRVFSTEWPDKSDLLETAWWRGVDVLVFAVWIDRQDLAAGASPFFRGVESEFGYFQNVPYALSIKGQFNPYLYIPCLKGNHDYELDPLFSNTLYLRQGRSRVQGRGSLNRLYLLWDSQTTFDFAAEEDFARGVAPTRLKLIGVDIKSIVLRVPEPEHELWGSLILEWAVWVDPEKHLGQIDDPAVLAFIGESHAAIKEGSLTLVNFLKEPISEFIEFEIEGRVYTLETHPGDTGIHWRRQVDLSREVLGEKTVLSSLGSQRKHVLRHTILGQLNTPVYPTEDGQDILVARGEVAYLHGGVHETQLVGSLPENHFYLDRSGTDSVVAGGQRNRVEISGDAGGHKVIFLCAKPGALNVIQAPAISFATARLQDDDLFLFHETAARLLTVCVKGILAWDSSRLRRISLTLAEGTFDAVHLIGLLRAAQQADEQASYRTHALLPEPALQRGFVQLADTQVAQDTSPAFLKDRIGRHDVMEKDSGEGQ</sequence>
<evidence type="ECO:0000313" key="1">
    <source>
        <dbReference type="EMBL" id="SDT29259.1"/>
    </source>
</evidence>
<evidence type="ECO:0000313" key="2">
    <source>
        <dbReference type="Proteomes" id="UP000199524"/>
    </source>
</evidence>